<dbReference type="GO" id="GO:0030332">
    <property type="term" value="F:cyclin binding"/>
    <property type="evidence" value="ECO:0007669"/>
    <property type="project" value="TreeGrafter"/>
</dbReference>
<dbReference type="GO" id="GO:0006513">
    <property type="term" value="P:protein monoubiquitination"/>
    <property type="evidence" value="ECO:0007669"/>
    <property type="project" value="TreeGrafter"/>
</dbReference>
<keyword evidence="2" id="KW-1185">Reference proteome</keyword>
<dbReference type="GO" id="GO:0000209">
    <property type="term" value="P:protein polyubiquitination"/>
    <property type="evidence" value="ECO:0007669"/>
    <property type="project" value="TreeGrafter"/>
</dbReference>
<dbReference type="STRING" id="212602.A0A420HKV8"/>
<evidence type="ECO:0000313" key="1">
    <source>
        <dbReference type="EMBL" id="RKF58060.1"/>
    </source>
</evidence>
<sequence>MAQSSCLIYAELLSNIRQISVLAVLETPCNTSTKANLSDDGQQFMLLHNGRLQKLYLPGKSLSTFRLQLPILGSKELSWRLPWAAEATDVSRYDSHLSDVPWSAKSMGTHTELSCRICNETILEKGTIKTWKDLPSDDWAEMMDFWHCHKPDDHKNSKDSIKHTNSSGLSKCNNCLVERAYGANSKISAQSGVGFVDITTFLFRKEDCSKIQIEKLGYYDLDFLGIKFYKWRLQYTNPLTPNSLSSSASPPGFTLISSSSKKNNDARLPASIFVMSRIISQMASHLVTKFLLTPTSLPNCKTKILLWIFGASLRFSSSRFNVPSVSRSSPPYGQPAIKVFWKLVSGNDANSIRDNIGIEEVFIPSYVISEIEDALTSSSVLLPACSQKYQEWNVGLLERYEE</sequence>
<comment type="caution">
    <text evidence="1">The sequence shown here is derived from an EMBL/GenBank/DDBJ whole genome shotgun (WGS) entry which is preliminary data.</text>
</comment>
<dbReference type="GO" id="GO:0005634">
    <property type="term" value="C:nucleus"/>
    <property type="evidence" value="ECO:0007669"/>
    <property type="project" value="TreeGrafter"/>
</dbReference>
<dbReference type="AlphaFoldDB" id="A0A420HKV8"/>
<dbReference type="GO" id="GO:0061630">
    <property type="term" value="F:ubiquitin protein ligase activity"/>
    <property type="evidence" value="ECO:0007669"/>
    <property type="project" value="TreeGrafter"/>
</dbReference>
<organism evidence="1 2">
    <name type="scientific">Erysiphe neolycopersici</name>
    <dbReference type="NCBI Taxonomy" id="212602"/>
    <lineage>
        <taxon>Eukaryota</taxon>
        <taxon>Fungi</taxon>
        <taxon>Dikarya</taxon>
        <taxon>Ascomycota</taxon>
        <taxon>Pezizomycotina</taxon>
        <taxon>Leotiomycetes</taxon>
        <taxon>Erysiphales</taxon>
        <taxon>Erysiphaceae</taxon>
        <taxon>Erysiphe</taxon>
    </lineage>
</organism>
<name>A0A420HKV8_9PEZI</name>
<dbReference type="GO" id="GO:0005829">
    <property type="term" value="C:cytosol"/>
    <property type="evidence" value="ECO:0007669"/>
    <property type="project" value="TreeGrafter"/>
</dbReference>
<dbReference type="PANTHER" id="PTHR31531:SF2">
    <property type="entry name" value="E3 UBIQUITIN-PROTEIN LIGASE E3D"/>
    <property type="match status" value="1"/>
</dbReference>
<proteinExistence type="predicted"/>
<gene>
    <name evidence="1" type="ORF">OnM2_070013</name>
</gene>
<protein>
    <recommendedName>
        <fullName evidence="3">Ubiquitin-conjugating enzyme E2C-binding protein</fullName>
    </recommendedName>
</protein>
<evidence type="ECO:0008006" key="3">
    <source>
        <dbReference type="Google" id="ProtNLM"/>
    </source>
</evidence>
<dbReference type="PANTHER" id="PTHR31531">
    <property type="entry name" value="E3 UBIQUITIN-PROTEIN LIGASE E3D FAMILY MEMBER"/>
    <property type="match status" value="1"/>
</dbReference>
<dbReference type="Proteomes" id="UP000286134">
    <property type="component" value="Unassembled WGS sequence"/>
</dbReference>
<dbReference type="OrthoDB" id="66510at2759"/>
<dbReference type="GO" id="GO:0031624">
    <property type="term" value="F:ubiquitin conjugating enzyme binding"/>
    <property type="evidence" value="ECO:0007669"/>
    <property type="project" value="TreeGrafter"/>
</dbReference>
<reference evidence="1 2" key="1">
    <citation type="journal article" date="2018" name="BMC Genomics">
        <title>Comparative genome analyses reveal sequence features reflecting distinct modes of host-adaptation between dicot and monocot powdery mildew.</title>
        <authorList>
            <person name="Wu Y."/>
            <person name="Ma X."/>
            <person name="Pan Z."/>
            <person name="Kale S.D."/>
            <person name="Song Y."/>
            <person name="King H."/>
            <person name="Zhang Q."/>
            <person name="Presley C."/>
            <person name="Deng X."/>
            <person name="Wei C.I."/>
            <person name="Xiao S."/>
        </authorList>
    </citation>
    <scope>NUCLEOTIDE SEQUENCE [LARGE SCALE GENOMIC DNA]</scope>
    <source>
        <strain evidence="1">UMSG2</strain>
    </source>
</reference>
<accession>A0A420HKV8</accession>
<dbReference type="GO" id="GO:0000151">
    <property type="term" value="C:ubiquitin ligase complex"/>
    <property type="evidence" value="ECO:0007669"/>
    <property type="project" value="TreeGrafter"/>
</dbReference>
<dbReference type="EMBL" id="MCFK01007020">
    <property type="protein sequence ID" value="RKF58060.1"/>
    <property type="molecule type" value="Genomic_DNA"/>
</dbReference>
<evidence type="ECO:0000313" key="2">
    <source>
        <dbReference type="Proteomes" id="UP000286134"/>
    </source>
</evidence>
<dbReference type="Pfam" id="PF09814">
    <property type="entry name" value="HECT_2"/>
    <property type="match status" value="1"/>
</dbReference>
<dbReference type="InterPro" id="IPR019193">
    <property type="entry name" value="UBQ-conj_enz_E2-bd_prot"/>
</dbReference>
<dbReference type="GO" id="GO:0051865">
    <property type="term" value="P:protein autoubiquitination"/>
    <property type="evidence" value="ECO:0007669"/>
    <property type="project" value="TreeGrafter"/>
</dbReference>
<dbReference type="GO" id="GO:0043161">
    <property type="term" value="P:proteasome-mediated ubiquitin-dependent protein catabolic process"/>
    <property type="evidence" value="ECO:0007669"/>
    <property type="project" value="TreeGrafter"/>
</dbReference>